<feature type="domain" description="DUF2529" evidence="1">
    <location>
        <begin position="1"/>
        <end position="168"/>
    </location>
</feature>
<dbReference type="GeneID" id="99675989"/>
<accession>A0AAX3W382</accession>
<evidence type="ECO:0000313" key="2">
    <source>
        <dbReference type="EMBL" id="WHI59275.1"/>
    </source>
</evidence>
<sequence>MLKIFNTQLNGIFSKIDAQEEEIAIASQLLMQAAGGEGKIHIKTFDEANHLSSFITDSKESLPQSQTMSSLTDIDSIDTTDRALLIAPFFTDELNTWIEKLTDKDVDFVVIANKDKENKAHETLMHYIDLCTPRPIVPTADYSKIITPHMMAINYIHYIMYAEMYEITQDLNEEI</sequence>
<evidence type="ECO:0000259" key="1">
    <source>
        <dbReference type="Pfam" id="PF10740"/>
    </source>
</evidence>
<dbReference type="Gene3D" id="3.40.50.10490">
    <property type="entry name" value="Glucose-6-phosphate isomerase like protein, domain 1"/>
    <property type="match status" value="1"/>
</dbReference>
<name>A0AAX3W382_MAMLE</name>
<dbReference type="Pfam" id="PF10740">
    <property type="entry name" value="DUF2529"/>
    <property type="match status" value="1"/>
</dbReference>
<gene>
    <name evidence="2" type="ORF">PYH69_11180</name>
</gene>
<dbReference type="AlphaFoldDB" id="A0AAX3W382"/>
<protein>
    <submittedName>
        <fullName evidence="2">DUF2529 family protein</fullName>
    </submittedName>
</protein>
<organism evidence="2 3">
    <name type="scientific">Mammaliicoccus lentus</name>
    <name type="common">Staphylococcus lentus</name>
    <dbReference type="NCBI Taxonomy" id="42858"/>
    <lineage>
        <taxon>Bacteria</taxon>
        <taxon>Bacillati</taxon>
        <taxon>Bacillota</taxon>
        <taxon>Bacilli</taxon>
        <taxon>Bacillales</taxon>
        <taxon>Staphylococcaceae</taxon>
        <taxon>Mammaliicoccus</taxon>
    </lineage>
</organism>
<dbReference type="EMBL" id="CP118848">
    <property type="protein sequence ID" value="WHI59275.1"/>
    <property type="molecule type" value="Genomic_DNA"/>
</dbReference>
<dbReference type="Proteomes" id="UP001223261">
    <property type="component" value="Chromosome"/>
</dbReference>
<dbReference type="RefSeq" id="WP_103268940.1">
    <property type="nucleotide sequence ID" value="NZ_CP118776.1"/>
</dbReference>
<reference evidence="2" key="1">
    <citation type="journal article" date="2023" name="Antibiotics">
        <title>Prevalence and Molecular Characterization of Methicillin-Resistant Staphylococci (MRS) and Mammaliicocci (MRM) in Dromedary Camels from Algeria: First Detection of SCCmec-mecC Hybrid in Methicillin-Resistant Mammaliicoccus lentus.</title>
        <authorList>
            <person name="Belhout C."/>
            <person name="Boyen F."/>
            <person name="Vereecke N."/>
            <person name="Theuns S."/>
            <person name="Taibi N."/>
            <person name="Stegger M."/>
            <person name="de la Fe-Rodriguez P.Y."/>
            <person name="Bouayad L."/>
            <person name="Elgroud R."/>
            <person name="Butaye P."/>
        </authorList>
    </citation>
    <scope>NUCLEOTIDE SEQUENCE</scope>
    <source>
        <strain evidence="2">7048</strain>
    </source>
</reference>
<proteinExistence type="predicted"/>
<evidence type="ECO:0000313" key="3">
    <source>
        <dbReference type="Proteomes" id="UP001223261"/>
    </source>
</evidence>
<dbReference type="InterPro" id="IPR019676">
    <property type="entry name" value="DUF2529"/>
</dbReference>